<dbReference type="EMBL" id="LGST01000034">
    <property type="protein sequence ID" value="KND98272.1"/>
    <property type="molecule type" value="Genomic_DNA"/>
</dbReference>
<dbReference type="VEuPathDB" id="FungiDB:B9J08_004190"/>
<dbReference type="VEuPathDB" id="FungiDB:CJJ07_005355"/>
<comment type="caution">
    <text evidence="1">The sequence shown here is derived from an EMBL/GenBank/DDBJ whole genome shotgun (WGS) entry which is preliminary data.</text>
</comment>
<organism evidence="1 2">
    <name type="scientific">Candidozyma auris</name>
    <name type="common">Yeast</name>
    <name type="synonym">Candida auris</name>
    <dbReference type="NCBI Taxonomy" id="498019"/>
    <lineage>
        <taxon>Eukaryota</taxon>
        <taxon>Fungi</taxon>
        <taxon>Dikarya</taxon>
        <taxon>Ascomycota</taxon>
        <taxon>Saccharomycotina</taxon>
        <taxon>Pichiomycetes</taxon>
        <taxon>Metschnikowiaceae</taxon>
        <taxon>Candidozyma</taxon>
    </lineage>
</organism>
<proteinExistence type="predicted"/>
<gene>
    <name evidence="1" type="ORF">QG37_05039</name>
</gene>
<reference evidence="2" key="1">
    <citation type="journal article" date="2015" name="BMC Genomics">
        <title>Draft genome of a commonly misdiagnosed multidrug resistant pathogen Candida auris.</title>
        <authorList>
            <person name="Chatterjee S."/>
            <person name="Alampalli S.V."/>
            <person name="Nageshan R.K."/>
            <person name="Chettiar S.T."/>
            <person name="Joshi S."/>
            <person name="Tatu U.S."/>
        </authorList>
    </citation>
    <scope>NUCLEOTIDE SEQUENCE [LARGE SCALE GENOMIC DNA]</scope>
    <source>
        <strain evidence="2">6684</strain>
    </source>
</reference>
<sequence length="78" mass="8997">MEQQQSTGHELRKISALDYTINTHHRNGLSGNQRLVIEDTRFKFINSDALPNPRRFENKEKLYPSGRGSSVPLDLLLF</sequence>
<dbReference type="Proteomes" id="UP000037122">
    <property type="component" value="Unassembled WGS sequence"/>
</dbReference>
<evidence type="ECO:0000313" key="1">
    <source>
        <dbReference type="EMBL" id="KND98272.1"/>
    </source>
</evidence>
<name>A0A0L0NVT3_CANAR</name>
<evidence type="ECO:0000313" key="2">
    <source>
        <dbReference type="Proteomes" id="UP000037122"/>
    </source>
</evidence>
<dbReference type="VEuPathDB" id="FungiDB:QG37_05039"/>
<accession>A0A0L0NVT3</accession>
<dbReference type="VEuPathDB" id="FungiDB:CJJ09_005230"/>
<protein>
    <submittedName>
        <fullName evidence="1">Vrp1 verprolin-related protein</fullName>
    </submittedName>
</protein>
<dbReference type="AlphaFoldDB" id="A0A0L0NVT3"/>
<dbReference type="VEuPathDB" id="FungiDB:CJI97_004254"/>
<dbReference type="VEuPathDB" id="FungiDB:CJI96_0005218"/>